<dbReference type="Proteomes" id="UP001465755">
    <property type="component" value="Unassembled WGS sequence"/>
</dbReference>
<keyword evidence="2" id="KW-0813">Transport</keyword>
<feature type="domain" description="Clathrin/coatomer adaptor adaptin-like N-terminal" evidence="6">
    <location>
        <begin position="1"/>
        <end position="518"/>
    </location>
</feature>
<comment type="caution">
    <text evidence="7">The sequence shown here is derived from an EMBL/GenBank/DDBJ whole genome shotgun (WGS) entry which is preliminary data.</text>
</comment>
<dbReference type="SUPFAM" id="SSF48371">
    <property type="entry name" value="ARM repeat"/>
    <property type="match status" value="1"/>
</dbReference>
<dbReference type="Pfam" id="PF01602">
    <property type="entry name" value="Adaptin_N"/>
    <property type="match status" value="1"/>
</dbReference>
<accession>A0AAW1PMX8</accession>
<evidence type="ECO:0000256" key="5">
    <source>
        <dbReference type="SAM" id="MobiDB-lite"/>
    </source>
</evidence>
<gene>
    <name evidence="7" type="ORF">WJX73_004225</name>
</gene>
<dbReference type="InterPro" id="IPR050840">
    <property type="entry name" value="Adaptor_Complx_Large_Subunit"/>
</dbReference>
<proteinExistence type="predicted"/>
<feature type="region of interest" description="Disordered" evidence="5">
    <location>
        <begin position="851"/>
        <end position="888"/>
    </location>
</feature>
<name>A0AAW1PMX8_9CHLO</name>
<dbReference type="GO" id="GO:0016192">
    <property type="term" value="P:vesicle-mediated transport"/>
    <property type="evidence" value="ECO:0007669"/>
    <property type="project" value="InterPro"/>
</dbReference>
<dbReference type="EMBL" id="JALJOQ010000016">
    <property type="protein sequence ID" value="KAK9809765.1"/>
    <property type="molecule type" value="Genomic_DNA"/>
</dbReference>
<comment type="subcellular location">
    <subcellularLocation>
        <location evidence="1">Endomembrane system</location>
    </subcellularLocation>
</comment>
<feature type="compositionally biased region" description="Basic and acidic residues" evidence="5">
    <location>
        <begin position="870"/>
        <end position="888"/>
    </location>
</feature>
<evidence type="ECO:0000259" key="6">
    <source>
        <dbReference type="Pfam" id="PF01602"/>
    </source>
</evidence>
<evidence type="ECO:0000256" key="1">
    <source>
        <dbReference type="ARBA" id="ARBA00004308"/>
    </source>
</evidence>
<keyword evidence="3" id="KW-0653">Protein transport</keyword>
<protein>
    <recommendedName>
        <fullName evidence="6">Clathrin/coatomer adaptor adaptin-like N-terminal domain-containing protein</fullName>
    </recommendedName>
</protein>
<dbReference type="InterPro" id="IPR011989">
    <property type="entry name" value="ARM-like"/>
</dbReference>
<organism evidence="7 8">
    <name type="scientific">Symbiochloris irregularis</name>
    <dbReference type="NCBI Taxonomy" id="706552"/>
    <lineage>
        <taxon>Eukaryota</taxon>
        <taxon>Viridiplantae</taxon>
        <taxon>Chlorophyta</taxon>
        <taxon>core chlorophytes</taxon>
        <taxon>Trebouxiophyceae</taxon>
        <taxon>Trebouxiales</taxon>
        <taxon>Trebouxiaceae</taxon>
        <taxon>Symbiochloris</taxon>
    </lineage>
</organism>
<dbReference type="PANTHER" id="PTHR22780">
    <property type="entry name" value="ADAPTIN, ALPHA/GAMMA/EPSILON"/>
    <property type="match status" value="1"/>
</dbReference>
<evidence type="ECO:0000256" key="3">
    <source>
        <dbReference type="ARBA" id="ARBA00022927"/>
    </source>
</evidence>
<feature type="compositionally biased region" description="Low complexity" evidence="5">
    <location>
        <begin position="710"/>
        <end position="726"/>
    </location>
</feature>
<dbReference type="AlphaFoldDB" id="A0AAW1PMX8"/>
<feature type="region of interest" description="Disordered" evidence="5">
    <location>
        <begin position="637"/>
        <end position="737"/>
    </location>
</feature>
<evidence type="ECO:0000256" key="4">
    <source>
        <dbReference type="ARBA" id="ARBA00023136"/>
    </source>
</evidence>
<dbReference type="InterPro" id="IPR002553">
    <property type="entry name" value="Clathrin/coatomer_adapt-like_N"/>
</dbReference>
<reference evidence="7 8" key="1">
    <citation type="journal article" date="2024" name="Nat. Commun.">
        <title>Phylogenomics reveals the evolutionary origins of lichenization in chlorophyte algae.</title>
        <authorList>
            <person name="Puginier C."/>
            <person name="Libourel C."/>
            <person name="Otte J."/>
            <person name="Skaloud P."/>
            <person name="Haon M."/>
            <person name="Grisel S."/>
            <person name="Petersen M."/>
            <person name="Berrin J.G."/>
            <person name="Delaux P.M."/>
            <person name="Dal Grande F."/>
            <person name="Keller J."/>
        </authorList>
    </citation>
    <scope>NUCLEOTIDE SEQUENCE [LARGE SCALE GENOMIC DNA]</scope>
    <source>
        <strain evidence="7 8">SAG 2036</strain>
    </source>
</reference>
<evidence type="ECO:0000313" key="8">
    <source>
        <dbReference type="Proteomes" id="UP001465755"/>
    </source>
</evidence>
<dbReference type="Gene3D" id="1.25.10.10">
    <property type="entry name" value="Leucine-rich Repeat Variant"/>
    <property type="match status" value="1"/>
</dbReference>
<dbReference type="GO" id="GO:0030117">
    <property type="term" value="C:membrane coat"/>
    <property type="evidence" value="ECO:0007669"/>
    <property type="project" value="InterPro"/>
</dbReference>
<keyword evidence="4" id="KW-0472">Membrane</keyword>
<dbReference type="InterPro" id="IPR016024">
    <property type="entry name" value="ARM-type_fold"/>
</dbReference>
<dbReference type="GO" id="GO:0006886">
    <property type="term" value="P:intracellular protein transport"/>
    <property type="evidence" value="ECO:0007669"/>
    <property type="project" value="InterPro"/>
</dbReference>
<evidence type="ECO:0000313" key="7">
    <source>
        <dbReference type="EMBL" id="KAK9809765.1"/>
    </source>
</evidence>
<sequence length="888" mass="93405">MLGHDASWGHVKALQACSEAALPTKKVAYLASTLFLDSSSDLVILAVNTIQRDLKSDNFMVVCAALTAVCKLLSLDLISAVLDPIIELLKHPKELVRKKAVMALHRFEQLDPQHEGPLHNTDIYSHIKDCLCDKDVSVMAASLCAVQEVSARDPRHFKHLVPALTSILKQVAEHRMPKGYDYHKTAAPFIQIKLLRLLAVLGAGDKSASNNMYAMIGETLKRANTGHTIGNAIIFECVRTITSIYPNPALLHAAAETIGKFLKSSSHNLKYIGIDALARIVRINAKYAAEYQMAVIDCLEDPDETLKNKTLHLLHKMTKPNNVEVIVGKMMDYLRATSDDVQKLDAVKRIHELAERFAPDMQWFLDTLNQMFELGGAVVPDSMAHGVMRLIAEGAGQDDAEAMRQLHVQAVTAYLRVLAKPSLPDILLKVICWVLGEYGSEAREGTAAVMERLAAIPDSQSIGDDVRACLISALGKLGAQLGQATPLPDAASELLHCSATSHDIDLQQRALEALALLSGPLQTRQVALPVDAAVEEVEVDVQLSFLDGHVAAALQEGAAPYLSEAERASMGLVRQSAAGSGAEDHLHQLRFAAYDAPTAAAPPAALLASSSPNIAAASGIGIGSTSMAPGWGPAQFASSAPAPAPVHAPAPTLLTGPAGLLAPSTQAEAPSTASASGTPVHPSPRGDTAQDSTKRRLAASLFGDGPSSSPRTQPAARKPAAKQAAPSNRAAPDLMGLMDPAPAAVESNVPARPSDPFAMLEGLQVPSASTAPAPQPSQGLLGLEGIYGSTPAGPAASSVPPTAALGMQAPPSSSVLDLMGDLSIGNGSLQPQAASALNLQPLQQQQQQLFGGVPASGPRSAGMQPMMARGRADVEKAAPKKDPFADLF</sequence>
<evidence type="ECO:0000256" key="2">
    <source>
        <dbReference type="ARBA" id="ARBA00022448"/>
    </source>
</evidence>
<dbReference type="GO" id="GO:0012505">
    <property type="term" value="C:endomembrane system"/>
    <property type="evidence" value="ECO:0007669"/>
    <property type="project" value="UniProtKB-SubCell"/>
</dbReference>
<feature type="compositionally biased region" description="Polar residues" evidence="5">
    <location>
        <begin position="663"/>
        <end position="677"/>
    </location>
</feature>
<keyword evidence="8" id="KW-1185">Reference proteome</keyword>